<dbReference type="InterPro" id="IPR001412">
    <property type="entry name" value="aa-tRNA-synth_I_CS"/>
</dbReference>
<evidence type="ECO:0000313" key="19">
    <source>
        <dbReference type="EMBL" id="GMR32510.1"/>
    </source>
</evidence>
<dbReference type="InterPro" id="IPR033705">
    <property type="entry name" value="Anticodon_Ia_Val"/>
</dbReference>
<organism evidence="19 20">
    <name type="scientific">Pristionchus mayeri</name>
    <dbReference type="NCBI Taxonomy" id="1317129"/>
    <lineage>
        <taxon>Eukaryota</taxon>
        <taxon>Metazoa</taxon>
        <taxon>Ecdysozoa</taxon>
        <taxon>Nematoda</taxon>
        <taxon>Chromadorea</taxon>
        <taxon>Rhabditida</taxon>
        <taxon>Rhabditina</taxon>
        <taxon>Diplogasteromorpha</taxon>
        <taxon>Diplogasteroidea</taxon>
        <taxon>Neodiplogasteridae</taxon>
        <taxon>Pristionchus</taxon>
    </lineage>
</organism>
<dbReference type="GO" id="GO:0002161">
    <property type="term" value="F:aminoacyl-tRNA deacylase activity"/>
    <property type="evidence" value="ECO:0007669"/>
    <property type="project" value="InterPro"/>
</dbReference>
<dbReference type="CDD" id="cd07962">
    <property type="entry name" value="Anticodon_Ia_Val"/>
    <property type="match status" value="1"/>
</dbReference>
<evidence type="ECO:0000256" key="16">
    <source>
        <dbReference type="SAM" id="MobiDB-lite"/>
    </source>
</evidence>
<evidence type="ECO:0000259" key="17">
    <source>
        <dbReference type="Pfam" id="PF00133"/>
    </source>
</evidence>
<dbReference type="Gene3D" id="1.10.287.380">
    <property type="entry name" value="Valyl-tRNA synthetase, C-terminal domain"/>
    <property type="match status" value="1"/>
</dbReference>
<evidence type="ECO:0000256" key="2">
    <source>
        <dbReference type="ARBA" id="ARBA00004496"/>
    </source>
</evidence>
<feature type="compositionally biased region" description="Basic and acidic residues" evidence="16">
    <location>
        <begin position="10"/>
        <end position="28"/>
    </location>
</feature>
<feature type="domain" description="Methionyl/Valyl/Leucyl/Isoleucyl-tRNA synthetase anticodon-binding" evidence="18">
    <location>
        <begin position="775"/>
        <end position="926"/>
    </location>
</feature>
<evidence type="ECO:0000256" key="4">
    <source>
        <dbReference type="ARBA" id="ARBA00013169"/>
    </source>
</evidence>
<keyword evidence="5" id="KW-0963">Cytoplasm</keyword>
<evidence type="ECO:0000256" key="7">
    <source>
        <dbReference type="ARBA" id="ARBA00022741"/>
    </source>
</evidence>
<evidence type="ECO:0000256" key="11">
    <source>
        <dbReference type="ARBA" id="ARBA00024407"/>
    </source>
</evidence>
<dbReference type="InterPro" id="IPR002303">
    <property type="entry name" value="Valyl-tRNA_ligase"/>
</dbReference>
<keyword evidence="7 15" id="KW-0547">Nucleotide-binding</keyword>
<dbReference type="PANTHER" id="PTHR11946:SF109">
    <property type="entry name" value="VALINE--TRNA LIGASE"/>
    <property type="match status" value="1"/>
</dbReference>
<evidence type="ECO:0000256" key="15">
    <source>
        <dbReference type="RuleBase" id="RU363035"/>
    </source>
</evidence>
<dbReference type="PRINTS" id="PR00986">
    <property type="entry name" value="TRNASYNTHVAL"/>
</dbReference>
<keyword evidence="20" id="KW-1185">Reference proteome</keyword>
<dbReference type="CDD" id="cd00817">
    <property type="entry name" value="ValRS_core"/>
    <property type="match status" value="1"/>
</dbReference>
<dbReference type="InterPro" id="IPR014729">
    <property type="entry name" value="Rossmann-like_a/b/a_fold"/>
</dbReference>
<feature type="region of interest" description="Disordered" evidence="16">
    <location>
        <begin position="41"/>
        <end position="63"/>
    </location>
</feature>
<comment type="catalytic activity">
    <reaction evidence="14">
        <text>tRNA(Val) + L-valine + ATP = L-valyl-tRNA(Val) + AMP + diphosphate</text>
        <dbReference type="Rhea" id="RHEA:10704"/>
        <dbReference type="Rhea" id="RHEA-COMP:9672"/>
        <dbReference type="Rhea" id="RHEA-COMP:9708"/>
        <dbReference type="ChEBI" id="CHEBI:30616"/>
        <dbReference type="ChEBI" id="CHEBI:33019"/>
        <dbReference type="ChEBI" id="CHEBI:57762"/>
        <dbReference type="ChEBI" id="CHEBI:78442"/>
        <dbReference type="ChEBI" id="CHEBI:78537"/>
        <dbReference type="ChEBI" id="CHEBI:456215"/>
        <dbReference type="EC" id="6.1.1.9"/>
    </reaction>
</comment>
<evidence type="ECO:0000256" key="13">
    <source>
        <dbReference type="ARBA" id="ARBA00040837"/>
    </source>
</evidence>
<dbReference type="AlphaFoldDB" id="A0AAN5C6H6"/>
<dbReference type="PROSITE" id="PS00178">
    <property type="entry name" value="AA_TRNA_LIGASE_I"/>
    <property type="match status" value="1"/>
</dbReference>
<dbReference type="InterPro" id="IPR002300">
    <property type="entry name" value="aa-tRNA-synth_Ia"/>
</dbReference>
<keyword evidence="9 15" id="KW-0648">Protein biosynthesis</keyword>
<dbReference type="FunFam" id="3.40.50.620:FF:000020">
    <property type="entry name" value="Valine--tRNA ligase, mitochondrial"/>
    <property type="match status" value="1"/>
</dbReference>
<dbReference type="HAMAP" id="MF_02004">
    <property type="entry name" value="Val_tRNA_synth_type1"/>
    <property type="match status" value="1"/>
</dbReference>
<keyword evidence="10 15" id="KW-0030">Aminoacyl-tRNA synthetase</keyword>
<dbReference type="GO" id="GO:0004832">
    <property type="term" value="F:valine-tRNA ligase activity"/>
    <property type="evidence" value="ECO:0007669"/>
    <property type="project" value="UniProtKB-EC"/>
</dbReference>
<gene>
    <name evidence="19" type="ORF">PMAYCL1PPCAC_02705</name>
</gene>
<dbReference type="Pfam" id="PF08264">
    <property type="entry name" value="Anticodon_1"/>
    <property type="match status" value="1"/>
</dbReference>
<sequence>TLQSQISRMGPHEGAKPKTEKELKKEAEKAAKLAKFEEKQKKLAEQKAAAATNKDEGKKKEKEVKAPKKEFVYLPVKVGEKKNLSGEMPSAYEPRYVEADWYSWWEKSGFFKPEYGGRDVKADNPRGHFTICIPPPNVTGTLHVGHALATSVEDTVTRWHRMRGATTLFNPGTDHAGIATQVVVEKRLQREKGLSRHDIGREHFIEEVWRWVNEKGDVIYNQLRDMGASVDWDRAVFMMDPKMKRAVTEAFIRMHEKGTIYRSTRLVNWSCSLRSAISDIEVDKKELTGATKLPVPGYEEKVEFGVIVQFAYKIKDSTEELVVATTRVETMLGDTAVCVHPEDDRYKHLVGKTIVHPFVSREIPIIADDFVEREFGTGAVKITPAHDPTDYTVGVKHSLPFVTCITDDGDMAGNCGEFSGMKRFKARVAVMARLEELGLFRGKNDNPMVVPICSRSKDVIEPILKAQWYVACDEMAKKAVEVVEKGEVKIIPDTHIATWNRWLESSRDWCISRQLWWGHRIPAYFITVNDGGKTPKGDPADNKYWVSAHTEADAFKKAAAKFGVPESAISLKWDEDVLDTWFSSGMWPFALFGWPEKTVDMDAFFPGALLETGHDILFFWVARMVFMAQELTGKVPFKEVFLHAMIRDAHGRKMSKSLGNVIDPRDLIKGITLAELNKQLESGNLDSKEVKTAQEGQAKDYPNGIPECGTDALRFALMAYTSQGRDINLDVNRVQGYRFFCNKIWQAVRFTLMQLGEGFKPSDKFTVPTEASPIDRWILSRLSATVAACNNAFETYTFPQATTAMYDFWLYDFCDVYLEAVKPVINGGNAEAINAAREVLLACATEGLCLLSPLMPFVTEELWQRLPRRASSTAPSIVVAPYPETNDWSFRDESLEKEVAAAMAVVKEVRSRRSDYELQPRTKANLLISCTIEGEKHSMHKLNALIGTLAYSNEVRILSGSEESQVPSGCAHLTISATTKVFIALEGIIDPAKEKAKLAGKKTKLEASISKISELEASPDYSTKVPLGVRTNNEEKKEALRKELASIEAAIAALS</sequence>
<evidence type="ECO:0000256" key="14">
    <source>
        <dbReference type="ARBA" id="ARBA00047552"/>
    </source>
</evidence>
<dbReference type="EC" id="6.1.1.9" evidence="4"/>
<dbReference type="GO" id="GO:0005829">
    <property type="term" value="C:cytosol"/>
    <property type="evidence" value="ECO:0007669"/>
    <property type="project" value="TreeGrafter"/>
</dbReference>
<dbReference type="NCBIfam" id="NF004349">
    <property type="entry name" value="PRK05729.1"/>
    <property type="match status" value="1"/>
</dbReference>
<dbReference type="InterPro" id="IPR009008">
    <property type="entry name" value="Val/Leu/Ile-tRNA-synth_edit"/>
</dbReference>
<comment type="subcellular location">
    <subcellularLocation>
        <location evidence="2">Cytoplasm</location>
    </subcellularLocation>
    <subcellularLocation>
        <location evidence="1">Mitochondrion</location>
    </subcellularLocation>
</comment>
<evidence type="ECO:0000256" key="5">
    <source>
        <dbReference type="ARBA" id="ARBA00022490"/>
    </source>
</evidence>
<evidence type="ECO:0000256" key="10">
    <source>
        <dbReference type="ARBA" id="ARBA00023146"/>
    </source>
</evidence>
<feature type="domain" description="Aminoacyl-tRNA synthetase class Ia" evidence="17">
    <location>
        <begin position="101"/>
        <end position="730"/>
    </location>
</feature>
<keyword evidence="8 15" id="KW-0067">ATP-binding</keyword>
<dbReference type="FunFam" id="3.90.740.10:FF:000005">
    <property type="entry name" value="Valine--tRNA ligase, mitochondrial"/>
    <property type="match status" value="1"/>
</dbReference>
<feature type="compositionally biased region" description="Basic and acidic residues" evidence="16">
    <location>
        <begin position="53"/>
        <end position="63"/>
    </location>
</feature>
<comment type="caution">
    <text evidence="19">The sequence shown here is derived from an EMBL/GenBank/DDBJ whole genome shotgun (WGS) entry which is preliminary data.</text>
</comment>
<dbReference type="SUPFAM" id="SSF47323">
    <property type="entry name" value="Anticodon-binding domain of a subclass of class I aminoacyl-tRNA synthetases"/>
    <property type="match status" value="1"/>
</dbReference>
<dbReference type="GO" id="GO:0005524">
    <property type="term" value="F:ATP binding"/>
    <property type="evidence" value="ECO:0007669"/>
    <property type="project" value="UniProtKB-KW"/>
</dbReference>
<evidence type="ECO:0000259" key="18">
    <source>
        <dbReference type="Pfam" id="PF08264"/>
    </source>
</evidence>
<evidence type="ECO:0000256" key="1">
    <source>
        <dbReference type="ARBA" id="ARBA00004173"/>
    </source>
</evidence>
<reference evidence="20" key="1">
    <citation type="submission" date="2022-10" db="EMBL/GenBank/DDBJ databases">
        <title>Genome assembly of Pristionchus species.</title>
        <authorList>
            <person name="Yoshida K."/>
            <person name="Sommer R.J."/>
        </authorList>
    </citation>
    <scope>NUCLEOTIDE SEQUENCE [LARGE SCALE GENOMIC DNA]</scope>
    <source>
        <strain evidence="20">RS5460</strain>
    </source>
</reference>
<dbReference type="Gene3D" id="3.90.740.10">
    <property type="entry name" value="Valyl/Leucyl/Isoleucyl-tRNA synthetase, editing domain"/>
    <property type="match status" value="1"/>
</dbReference>
<feature type="non-terminal residue" evidence="19">
    <location>
        <position position="1"/>
    </location>
</feature>
<feature type="region of interest" description="Disordered" evidence="16">
    <location>
        <begin position="1"/>
        <end position="28"/>
    </location>
</feature>
<dbReference type="InterPro" id="IPR013155">
    <property type="entry name" value="M/V/L/I-tRNA-synth_anticd-bd"/>
</dbReference>
<dbReference type="InterPro" id="IPR009080">
    <property type="entry name" value="tRNAsynth_Ia_anticodon-bd"/>
</dbReference>
<dbReference type="FunFam" id="3.40.50.620:FF:000078">
    <property type="entry name" value="Valine--tRNA ligase, mitochondrial"/>
    <property type="match status" value="1"/>
</dbReference>
<dbReference type="SUPFAM" id="SSF52374">
    <property type="entry name" value="Nucleotidylyl transferase"/>
    <property type="match status" value="1"/>
</dbReference>
<evidence type="ECO:0000256" key="3">
    <source>
        <dbReference type="ARBA" id="ARBA00005594"/>
    </source>
</evidence>
<name>A0AAN5C6H6_9BILA</name>
<dbReference type="PANTHER" id="PTHR11946">
    <property type="entry name" value="VALYL-TRNA SYNTHETASES"/>
    <property type="match status" value="1"/>
</dbReference>
<dbReference type="Gene3D" id="1.10.730.10">
    <property type="entry name" value="Isoleucyl-tRNA Synthetase, Domain 1"/>
    <property type="match status" value="1"/>
</dbReference>
<evidence type="ECO:0000256" key="8">
    <source>
        <dbReference type="ARBA" id="ARBA00022840"/>
    </source>
</evidence>
<keyword evidence="6 15" id="KW-0436">Ligase</keyword>
<dbReference type="Pfam" id="PF00133">
    <property type="entry name" value="tRNA-synt_1"/>
    <property type="match status" value="1"/>
</dbReference>
<evidence type="ECO:0000313" key="20">
    <source>
        <dbReference type="Proteomes" id="UP001328107"/>
    </source>
</evidence>
<dbReference type="GO" id="GO:0005739">
    <property type="term" value="C:mitochondrion"/>
    <property type="evidence" value="ECO:0007669"/>
    <property type="project" value="UniProtKB-SubCell"/>
</dbReference>
<proteinExistence type="inferred from homology"/>
<dbReference type="Gene3D" id="3.40.50.620">
    <property type="entry name" value="HUPs"/>
    <property type="match status" value="2"/>
</dbReference>
<dbReference type="SUPFAM" id="SSF50677">
    <property type="entry name" value="ValRS/IleRS/LeuRS editing domain"/>
    <property type="match status" value="1"/>
</dbReference>
<evidence type="ECO:0000256" key="6">
    <source>
        <dbReference type="ARBA" id="ARBA00022598"/>
    </source>
</evidence>
<evidence type="ECO:0000256" key="12">
    <source>
        <dbReference type="ARBA" id="ARBA00029936"/>
    </source>
</evidence>
<dbReference type="FunFam" id="1.10.730.10:FF:000009">
    <property type="entry name" value="Valine--tRNA ligase, mitochondrial"/>
    <property type="match status" value="1"/>
</dbReference>
<evidence type="ECO:0000256" key="9">
    <source>
        <dbReference type="ARBA" id="ARBA00022917"/>
    </source>
</evidence>
<protein>
    <recommendedName>
        <fullName evidence="11">Valine--tRNA ligase</fullName>
        <ecNumber evidence="4">6.1.1.9</ecNumber>
    </recommendedName>
    <alternativeName>
        <fullName evidence="13">Valine--tRNA ligase, mitochondrial</fullName>
    </alternativeName>
    <alternativeName>
        <fullName evidence="12">Valyl-tRNA synthetase</fullName>
    </alternativeName>
</protein>
<dbReference type="EMBL" id="BTRK01000001">
    <property type="protein sequence ID" value="GMR32510.1"/>
    <property type="molecule type" value="Genomic_DNA"/>
</dbReference>
<dbReference type="InterPro" id="IPR037118">
    <property type="entry name" value="Val-tRNA_synth_C_sf"/>
</dbReference>
<accession>A0AAN5C6H6</accession>
<dbReference type="GO" id="GO:0006438">
    <property type="term" value="P:valyl-tRNA aminoacylation"/>
    <property type="evidence" value="ECO:0007669"/>
    <property type="project" value="InterPro"/>
</dbReference>
<dbReference type="Proteomes" id="UP001328107">
    <property type="component" value="Unassembled WGS sequence"/>
</dbReference>
<dbReference type="NCBIfam" id="TIGR00422">
    <property type="entry name" value="valS"/>
    <property type="match status" value="1"/>
</dbReference>
<comment type="similarity">
    <text evidence="3 15">Belongs to the class-I aminoacyl-tRNA synthetase family.</text>
</comment>